<evidence type="ECO:0000313" key="5">
    <source>
        <dbReference type="Proteomes" id="UP000654279"/>
    </source>
</evidence>
<dbReference type="InterPro" id="IPR019079">
    <property type="entry name" value="Capsule_synth_CapA"/>
</dbReference>
<dbReference type="SMART" id="SM00854">
    <property type="entry name" value="PGA_cap"/>
    <property type="match status" value="1"/>
</dbReference>
<dbReference type="InterPro" id="IPR029052">
    <property type="entry name" value="Metallo-depent_PP-like"/>
</dbReference>
<dbReference type="InterPro" id="IPR052169">
    <property type="entry name" value="CW_Biosynth-Accessory"/>
</dbReference>
<sequence length="422" mass="46424">MAQKKRRPQGRFFVILLLLLALIAGTVWAASGGMWQLMRGEQAQATPSPEPTVEQAQATPTPEPTPQPPVDIQISVVGDVMTHDNQIKSAKNEDGTYSFEDVFATIAPTLSRADLTLANLETTCAGEAARGYTGYPTFNSPETLLDALKGAGVDVLTLANNHICDRKKDGIINTVQNVADRGFMQTGAFATQEDAEKILIADVKGVKVAILAYSYAFNGMEETIPQEDRSWMLNQIDMGKIKRNIKKAKEEGADVVICCVHWGEEYTRQPNATQKKQADEILSLGCDIIFGSHPHMLQPIERRTVTNSDGSTREALVVWSLGNFLSDQRAQYKDTGMMVEVNLQKDMQTGAITIGEVGYTPTYVARTPRSDGLYNYRIVPSGQYDQEEILQLMDAEGKKRVAQTWSEATTLIGSEAAEPRKD</sequence>
<name>A0A926D0W6_9FIRM</name>
<dbReference type="CDD" id="cd07381">
    <property type="entry name" value="MPP_CapA"/>
    <property type="match status" value="1"/>
</dbReference>
<evidence type="ECO:0000313" key="4">
    <source>
        <dbReference type="EMBL" id="MBC8529522.1"/>
    </source>
</evidence>
<keyword evidence="5" id="KW-1185">Reference proteome</keyword>
<organism evidence="4 5">
    <name type="scientific">Luoshenia tenuis</name>
    <dbReference type="NCBI Taxonomy" id="2763654"/>
    <lineage>
        <taxon>Bacteria</taxon>
        <taxon>Bacillati</taxon>
        <taxon>Bacillota</taxon>
        <taxon>Clostridia</taxon>
        <taxon>Christensenellales</taxon>
        <taxon>Christensenellaceae</taxon>
        <taxon>Luoshenia</taxon>
    </lineage>
</organism>
<dbReference type="RefSeq" id="WP_249285353.1">
    <property type="nucleotide sequence ID" value="NZ_JACRSO010000003.1"/>
</dbReference>
<dbReference type="Pfam" id="PF09587">
    <property type="entry name" value="PGA_cap"/>
    <property type="match status" value="1"/>
</dbReference>
<protein>
    <submittedName>
        <fullName evidence="4">CapA family protein</fullName>
    </submittedName>
</protein>
<comment type="caution">
    <text evidence="4">The sequence shown here is derived from an EMBL/GenBank/DDBJ whole genome shotgun (WGS) entry which is preliminary data.</text>
</comment>
<gene>
    <name evidence="4" type="ORF">H8699_08795</name>
</gene>
<dbReference type="Gene3D" id="3.60.21.10">
    <property type="match status" value="1"/>
</dbReference>
<dbReference type="SUPFAM" id="SSF56300">
    <property type="entry name" value="Metallo-dependent phosphatases"/>
    <property type="match status" value="1"/>
</dbReference>
<evidence type="ECO:0000259" key="3">
    <source>
        <dbReference type="SMART" id="SM00854"/>
    </source>
</evidence>
<dbReference type="AlphaFoldDB" id="A0A926D0W6"/>
<feature type="domain" description="Capsule synthesis protein CapA" evidence="3">
    <location>
        <begin position="73"/>
        <end position="328"/>
    </location>
</feature>
<dbReference type="EMBL" id="JACRSO010000003">
    <property type="protein sequence ID" value="MBC8529522.1"/>
    <property type="molecule type" value="Genomic_DNA"/>
</dbReference>
<dbReference type="PANTHER" id="PTHR33393:SF12">
    <property type="entry name" value="CAPSULE BIOSYNTHESIS PROTEIN CAPA"/>
    <property type="match status" value="1"/>
</dbReference>
<evidence type="ECO:0000256" key="2">
    <source>
        <dbReference type="SAM" id="MobiDB-lite"/>
    </source>
</evidence>
<proteinExistence type="inferred from homology"/>
<dbReference type="Proteomes" id="UP000654279">
    <property type="component" value="Unassembled WGS sequence"/>
</dbReference>
<reference evidence="4" key="1">
    <citation type="submission" date="2020-08" db="EMBL/GenBank/DDBJ databases">
        <title>Genome public.</title>
        <authorList>
            <person name="Liu C."/>
            <person name="Sun Q."/>
        </authorList>
    </citation>
    <scope>NUCLEOTIDE SEQUENCE</scope>
    <source>
        <strain evidence="4">NSJ-44</strain>
    </source>
</reference>
<comment type="similarity">
    <text evidence="1">Belongs to the CapA family.</text>
</comment>
<feature type="region of interest" description="Disordered" evidence="2">
    <location>
        <begin position="41"/>
        <end position="70"/>
    </location>
</feature>
<accession>A0A926D0W6</accession>
<dbReference type="PANTHER" id="PTHR33393">
    <property type="entry name" value="POLYGLUTAMINE SYNTHESIS ACCESSORY PROTEIN RV0574C-RELATED"/>
    <property type="match status" value="1"/>
</dbReference>
<evidence type="ECO:0000256" key="1">
    <source>
        <dbReference type="ARBA" id="ARBA00005662"/>
    </source>
</evidence>